<gene>
    <name evidence="1" type="ORF">JENST_29</name>
</gene>
<dbReference type="KEGG" id="vg:26625977"/>
<protein>
    <submittedName>
        <fullName evidence="1">Uncharacterized protein</fullName>
    </submittedName>
</protein>
<proteinExistence type="predicted"/>
<evidence type="ECO:0000313" key="1">
    <source>
        <dbReference type="EMBL" id="ALA07159.1"/>
    </source>
</evidence>
<dbReference type="RefSeq" id="YP_009199090.1">
    <property type="nucleotide sequence ID" value="NC_028805.1"/>
</dbReference>
<reference evidence="1 2" key="1">
    <citation type="journal article" date="2015" name="Genome Announc.">
        <title>Genome Sequences of Five Additional Brevibacillus laterosporus Bacteriophages.</title>
        <authorList>
            <person name="Merrill B.D."/>
            <person name="Berg J.A."/>
            <person name="Graves K.A."/>
            <person name="Ward A.T."/>
            <person name="Hilton J.A."/>
            <person name="Wake B.N."/>
            <person name="Grose J.H."/>
            <person name="Breakwell D.P."/>
            <person name="Burnett S.H."/>
        </authorList>
    </citation>
    <scope>NUCLEOTIDE SEQUENCE [LARGE SCALE GENOMIC DNA]</scope>
</reference>
<organism evidence="1 2">
    <name type="scientific">Brevibacillus phage Jenst</name>
    <dbReference type="NCBI Taxonomy" id="1691954"/>
    <lineage>
        <taxon>Viruses</taxon>
        <taxon>Duplodnaviria</taxon>
        <taxon>Heunggongvirae</taxon>
        <taxon>Uroviricota</taxon>
        <taxon>Caudoviricetes</taxon>
        <taxon>Jenstvirus</taxon>
        <taxon>Jenstvirus jenst</taxon>
    </lineage>
</organism>
<accession>A0A0K2CNM0</accession>
<evidence type="ECO:0000313" key="2">
    <source>
        <dbReference type="Proteomes" id="UP000208104"/>
    </source>
</evidence>
<sequence>MKISKTKFIKKYGTKVIVRKFVSDSFREHSSFAILGRGSKTNSTMRLLQTLREGIFPADEDLDSGYFVENVTQNETYIVGGTLPEYGVNQTLSIVANLLVCNSFLTIKGQKKVADARGNLKTEFVTTCSDLPCHIQEATNELRQYDSGVLPETDYVIYSTSLDVMETDQVVLAVNGKSEAFKVLSKDYVTFPNMVVIQVSRDVRK</sequence>
<name>A0A0K2CNM0_9CAUD</name>
<dbReference type="GeneID" id="26625977"/>
<keyword evidence="2" id="KW-1185">Reference proteome</keyword>
<dbReference type="EMBL" id="KT151955">
    <property type="protein sequence ID" value="ALA07159.1"/>
    <property type="molecule type" value="Genomic_DNA"/>
</dbReference>
<dbReference type="Proteomes" id="UP000208104">
    <property type="component" value="Segment"/>
</dbReference>